<dbReference type="EMBL" id="HACG01037180">
    <property type="protein sequence ID" value="CEK84045.1"/>
    <property type="molecule type" value="Transcribed_RNA"/>
</dbReference>
<evidence type="ECO:0008006" key="2">
    <source>
        <dbReference type="Google" id="ProtNLM"/>
    </source>
</evidence>
<dbReference type="AlphaFoldDB" id="A0A0B7AVY6"/>
<organism evidence="1">
    <name type="scientific">Arion vulgaris</name>
    <dbReference type="NCBI Taxonomy" id="1028688"/>
    <lineage>
        <taxon>Eukaryota</taxon>
        <taxon>Metazoa</taxon>
        <taxon>Spiralia</taxon>
        <taxon>Lophotrochozoa</taxon>
        <taxon>Mollusca</taxon>
        <taxon>Gastropoda</taxon>
        <taxon>Heterobranchia</taxon>
        <taxon>Euthyneura</taxon>
        <taxon>Panpulmonata</taxon>
        <taxon>Eupulmonata</taxon>
        <taxon>Stylommatophora</taxon>
        <taxon>Helicina</taxon>
        <taxon>Arionoidea</taxon>
        <taxon>Arionidae</taxon>
        <taxon>Arion</taxon>
    </lineage>
</organism>
<feature type="non-terminal residue" evidence="1">
    <location>
        <position position="64"/>
    </location>
</feature>
<evidence type="ECO:0000313" key="1">
    <source>
        <dbReference type="EMBL" id="CEK84045.1"/>
    </source>
</evidence>
<gene>
    <name evidence="1" type="primary">ORF140377</name>
</gene>
<reference evidence="1" key="1">
    <citation type="submission" date="2014-12" db="EMBL/GenBank/DDBJ databases">
        <title>Insight into the proteome of Arion vulgaris.</title>
        <authorList>
            <person name="Aradska J."/>
            <person name="Bulat T."/>
            <person name="Smidak R."/>
            <person name="Sarate P."/>
            <person name="Gangsoo J."/>
            <person name="Sialana F."/>
            <person name="Bilban M."/>
            <person name="Lubec G."/>
        </authorList>
    </citation>
    <scope>NUCLEOTIDE SEQUENCE</scope>
    <source>
        <tissue evidence="1">Skin</tissue>
    </source>
</reference>
<protein>
    <recommendedName>
        <fullName evidence="2">RNase H type-1 domain-containing protein</fullName>
    </recommendedName>
</protein>
<accession>A0A0B7AVY6</accession>
<sequence>MVGIFKEVFKISFIYVPWQAGVKGNECINRIAGMVAVESNQVMDQVNIQNYLMNRGIQEMMVNM</sequence>
<name>A0A0B7AVY6_9EUPU</name>
<proteinExistence type="predicted"/>